<dbReference type="EMBL" id="JACSNR010000001">
    <property type="protein sequence ID" value="MBM6922447.1"/>
    <property type="molecule type" value="Genomic_DNA"/>
</dbReference>
<evidence type="ECO:0000259" key="6">
    <source>
        <dbReference type="PROSITE" id="PS51747"/>
    </source>
</evidence>
<dbReference type="SUPFAM" id="SSF53927">
    <property type="entry name" value="Cytidine deaminase-like"/>
    <property type="match status" value="1"/>
</dbReference>
<evidence type="ECO:0000313" key="8">
    <source>
        <dbReference type="Proteomes" id="UP000724149"/>
    </source>
</evidence>
<comment type="similarity">
    <text evidence="2">Belongs to the cytidine and deoxycytidylate deaminase family.</text>
</comment>
<evidence type="ECO:0000256" key="2">
    <source>
        <dbReference type="ARBA" id="ARBA00006576"/>
    </source>
</evidence>
<protein>
    <submittedName>
        <fullName evidence="7">dCMP deaminase family protein</fullName>
    </submittedName>
</protein>
<keyword evidence="4" id="KW-0378">Hydrolase</keyword>
<accession>A0ABS2GIZ7</accession>
<organism evidence="7 8">
    <name type="scientific">Hydrogenoanaerobacterium saccharovorans</name>
    <dbReference type="NCBI Taxonomy" id="474960"/>
    <lineage>
        <taxon>Bacteria</taxon>
        <taxon>Bacillati</taxon>
        <taxon>Bacillota</taxon>
        <taxon>Clostridia</taxon>
        <taxon>Eubacteriales</taxon>
        <taxon>Oscillospiraceae</taxon>
        <taxon>Hydrogenoanaerobacterium</taxon>
    </lineage>
</organism>
<keyword evidence="8" id="KW-1185">Reference proteome</keyword>
<dbReference type="InterPro" id="IPR015517">
    <property type="entry name" value="dCMP_deaminase-rel"/>
</dbReference>
<dbReference type="PROSITE" id="PS51747">
    <property type="entry name" value="CYT_DCMP_DEAMINASES_2"/>
    <property type="match status" value="1"/>
</dbReference>
<comment type="cofactor">
    <cofactor evidence="1">
        <name>Zn(2+)</name>
        <dbReference type="ChEBI" id="CHEBI:29105"/>
    </cofactor>
</comment>
<dbReference type="PROSITE" id="PS00903">
    <property type="entry name" value="CYT_DCMP_DEAMINASES_1"/>
    <property type="match status" value="1"/>
</dbReference>
<dbReference type="Pfam" id="PF00383">
    <property type="entry name" value="dCMP_cyt_deam_1"/>
    <property type="match status" value="1"/>
</dbReference>
<evidence type="ECO:0000256" key="5">
    <source>
        <dbReference type="ARBA" id="ARBA00022833"/>
    </source>
</evidence>
<dbReference type="CDD" id="cd01286">
    <property type="entry name" value="deoxycytidylate_deaminase"/>
    <property type="match status" value="1"/>
</dbReference>
<dbReference type="InterPro" id="IPR016193">
    <property type="entry name" value="Cytidine_deaminase-like"/>
</dbReference>
<keyword evidence="3" id="KW-0479">Metal-binding</keyword>
<evidence type="ECO:0000256" key="1">
    <source>
        <dbReference type="ARBA" id="ARBA00001947"/>
    </source>
</evidence>
<dbReference type="Proteomes" id="UP000724149">
    <property type="component" value="Unassembled WGS sequence"/>
</dbReference>
<reference evidence="7 8" key="1">
    <citation type="journal article" date="2021" name="Sci. Rep.">
        <title>The distribution of antibiotic resistance genes in chicken gut microbiota commensals.</title>
        <authorList>
            <person name="Juricova H."/>
            <person name="Matiasovicova J."/>
            <person name="Kubasova T."/>
            <person name="Cejkova D."/>
            <person name="Rychlik I."/>
        </authorList>
    </citation>
    <scope>NUCLEOTIDE SEQUENCE [LARGE SCALE GENOMIC DNA]</scope>
    <source>
        <strain evidence="7 8">An564</strain>
    </source>
</reference>
<dbReference type="InterPro" id="IPR035105">
    <property type="entry name" value="Deoxycytidylate_deaminase_dom"/>
</dbReference>
<dbReference type="PIRSF" id="PIRSF006019">
    <property type="entry name" value="dCMP_deaminase"/>
    <property type="match status" value="1"/>
</dbReference>
<evidence type="ECO:0000256" key="3">
    <source>
        <dbReference type="ARBA" id="ARBA00022723"/>
    </source>
</evidence>
<name>A0ABS2GIZ7_9FIRM</name>
<dbReference type="RefSeq" id="WP_177505124.1">
    <property type="nucleotide sequence ID" value="NZ_JACSNR010000001.1"/>
</dbReference>
<feature type="domain" description="CMP/dCMP-type deaminase" evidence="6">
    <location>
        <begin position="4"/>
        <end position="158"/>
    </location>
</feature>
<sequence>MRRDKLNYYLDIAETVLARGTCLRRNFGAIIVKNDQIISTGYVGAPRGRENCCDLGYCTREKLQIPRGERYELCRSVHAEANAIISASRMDMLGSTLFLVGREVQTGEYVQGANPCAMCKRMIINAGIETVVIRDDKEHFRVYNVHNQYILQDESLEETRGY</sequence>
<gene>
    <name evidence="7" type="ORF">H9X81_01890</name>
</gene>
<dbReference type="InterPro" id="IPR016192">
    <property type="entry name" value="APOBEC/CMP_deaminase_Zn-bd"/>
</dbReference>
<dbReference type="Gene3D" id="3.40.140.10">
    <property type="entry name" value="Cytidine Deaminase, domain 2"/>
    <property type="match status" value="1"/>
</dbReference>
<comment type="caution">
    <text evidence="7">The sequence shown here is derived from an EMBL/GenBank/DDBJ whole genome shotgun (WGS) entry which is preliminary data.</text>
</comment>
<dbReference type="PANTHER" id="PTHR11086:SF18">
    <property type="entry name" value="DEOXYCYTIDYLATE DEAMINASE"/>
    <property type="match status" value="1"/>
</dbReference>
<evidence type="ECO:0000313" key="7">
    <source>
        <dbReference type="EMBL" id="MBM6922447.1"/>
    </source>
</evidence>
<keyword evidence="5" id="KW-0862">Zinc</keyword>
<proteinExistence type="inferred from homology"/>
<dbReference type="PANTHER" id="PTHR11086">
    <property type="entry name" value="DEOXYCYTIDYLATE DEAMINASE-RELATED"/>
    <property type="match status" value="1"/>
</dbReference>
<evidence type="ECO:0000256" key="4">
    <source>
        <dbReference type="ARBA" id="ARBA00022801"/>
    </source>
</evidence>
<dbReference type="InterPro" id="IPR002125">
    <property type="entry name" value="CMP_dCMP_dom"/>
</dbReference>
<dbReference type="InterPro" id="IPR016473">
    <property type="entry name" value="dCMP_deaminase"/>
</dbReference>